<protein>
    <submittedName>
        <fullName evidence="2">PepSY domain-containing protein</fullName>
    </submittedName>
</protein>
<proteinExistence type="predicted"/>
<keyword evidence="1" id="KW-0812">Transmembrane</keyword>
<name>A0A370XEY5_9GAMM</name>
<dbReference type="EMBL" id="QRBF01000001">
    <property type="protein sequence ID" value="RDS86781.1"/>
    <property type="molecule type" value="Genomic_DNA"/>
</dbReference>
<dbReference type="RefSeq" id="WP_115477051.1">
    <property type="nucleotide sequence ID" value="NZ_QRBF01000001.1"/>
</dbReference>
<comment type="caution">
    <text evidence="2">The sequence shown here is derived from an EMBL/GenBank/DDBJ whole genome shotgun (WGS) entry which is preliminary data.</text>
</comment>
<keyword evidence="3" id="KW-1185">Reference proteome</keyword>
<feature type="transmembrane region" description="Helical" evidence="1">
    <location>
        <begin position="16"/>
        <end position="38"/>
    </location>
</feature>
<accession>A0A370XEY5</accession>
<feature type="transmembrane region" description="Helical" evidence="1">
    <location>
        <begin position="148"/>
        <end position="166"/>
    </location>
</feature>
<sequence>MSASHQFLKLVRQIHLYVGVFIAPALLFFALTGGLQVFSLHETTRGSDYKPPAWLVTLAQVHKKQTAVVPVHKARPADADNHPAPPVVAAPNAAANPIAPMQVKPDGQHDDARHPILLKIFFAFVALGLFVSTLIGLYMAYRYSRKPGLITVILAAGVLLPIVLAFV</sequence>
<dbReference type="OrthoDB" id="118706at2"/>
<keyword evidence="1" id="KW-0472">Membrane</keyword>
<evidence type="ECO:0000256" key="1">
    <source>
        <dbReference type="SAM" id="Phobius"/>
    </source>
</evidence>
<feature type="transmembrane region" description="Helical" evidence="1">
    <location>
        <begin position="120"/>
        <end position="141"/>
    </location>
</feature>
<evidence type="ECO:0000313" key="2">
    <source>
        <dbReference type="EMBL" id="RDS86781.1"/>
    </source>
</evidence>
<gene>
    <name evidence="2" type="ORF">DWU99_06015</name>
</gene>
<reference evidence="2 3" key="1">
    <citation type="submission" date="2018-07" db="EMBL/GenBank/DDBJ databases">
        <title>Dyella monticola sp. nov. and Dyella psychrodurans sp. nov. isolated from monsoon evergreen broad-leaved forest soil of Dinghu Mountain, China.</title>
        <authorList>
            <person name="Gao Z."/>
            <person name="Qiu L."/>
        </authorList>
    </citation>
    <scope>NUCLEOTIDE SEQUENCE [LARGE SCALE GENOMIC DNA]</scope>
    <source>
        <strain evidence="2 3">4MSK11</strain>
    </source>
</reference>
<evidence type="ECO:0000313" key="3">
    <source>
        <dbReference type="Proteomes" id="UP000255334"/>
    </source>
</evidence>
<dbReference type="Proteomes" id="UP000255334">
    <property type="component" value="Unassembled WGS sequence"/>
</dbReference>
<keyword evidence="1" id="KW-1133">Transmembrane helix</keyword>
<dbReference type="AlphaFoldDB" id="A0A370XEY5"/>
<organism evidence="2 3">
    <name type="scientific">Dyella psychrodurans</name>
    <dbReference type="NCBI Taxonomy" id="1927960"/>
    <lineage>
        <taxon>Bacteria</taxon>
        <taxon>Pseudomonadati</taxon>
        <taxon>Pseudomonadota</taxon>
        <taxon>Gammaproteobacteria</taxon>
        <taxon>Lysobacterales</taxon>
        <taxon>Rhodanobacteraceae</taxon>
        <taxon>Dyella</taxon>
    </lineage>
</organism>